<dbReference type="OrthoDB" id="3259865at2759"/>
<sequence>MENSNEHNQRRPAPSRPSSVASRRPLLAPEHANVEVNDPAQNSVTDPRDLEPSLAETRSNLIMASTALEAAITRLQLIRSSLRELDVRGGRLREVTTASRPTVGPNHSAIVLAGEEHTAQVRGATDLEQIEATLPSAIQSMLRIVRSNQGRDATNLDAENINLGRLQERVDVLESFSNALTSGAPPATRRRLQFPPIPSLPPALGGHNPAQHRTMPRRRSLLEMNLLRSTNRPESTDDSFTSLGRRVAARAAAIRTSLTSRRADPQRIPEGGFSGEDEGSITTVAGNDRPFAWENSLMLRGVQARPSEPQSPGTDSDVSATTIEARSSIAFPGSATLPGGASFPSLHALRASRSSTSQTTAQNRRARSIERGTNGGVEYPGPVFEPDTAQRSYRVRRRLNSDGEEFVHQISTEDWWDDDEDPSDWLVSPVPRERLRATSISAVRMRRTADSGAAMHRWIPSATPVGRVRPSTAVGREPPQSSAVSNTENTIQNRRRRGWARLNADGDEIPTDEEEEIERNRSTQRRSRVSDSLRPDGVAARRARLEYLVPAVRSASSTTDGDFRFEARGDTNFTSGRMISTADGMRPRCPRHGMGGVGGGVEERKWFGTDEPYYVDPLPMALDEMVPTPAEWQVVGGRSWVSRCGGGAAR</sequence>
<feature type="compositionally biased region" description="Acidic residues" evidence="1">
    <location>
        <begin position="505"/>
        <end position="517"/>
    </location>
</feature>
<evidence type="ECO:0000313" key="2">
    <source>
        <dbReference type="EMBL" id="TDL28847.1"/>
    </source>
</evidence>
<dbReference type="EMBL" id="ML170157">
    <property type="protein sequence ID" value="TDL28847.1"/>
    <property type="molecule type" value="Genomic_DNA"/>
</dbReference>
<protein>
    <submittedName>
        <fullName evidence="2">Uncharacterized protein</fullName>
    </submittedName>
</protein>
<feature type="region of interest" description="Disordered" evidence="1">
    <location>
        <begin position="448"/>
        <end position="535"/>
    </location>
</feature>
<dbReference type="Proteomes" id="UP000294933">
    <property type="component" value="Unassembled WGS sequence"/>
</dbReference>
<feature type="compositionally biased region" description="Low complexity" evidence="1">
    <location>
        <begin position="351"/>
        <end position="363"/>
    </location>
</feature>
<evidence type="ECO:0000256" key="1">
    <source>
        <dbReference type="SAM" id="MobiDB-lite"/>
    </source>
</evidence>
<proteinExistence type="predicted"/>
<feature type="region of interest" description="Disordered" evidence="1">
    <location>
        <begin position="1"/>
        <end position="51"/>
    </location>
</feature>
<gene>
    <name evidence="2" type="ORF">BD410DRAFT_893774</name>
</gene>
<dbReference type="AlphaFoldDB" id="A0A4Y7QMH7"/>
<accession>A0A4Y7QMH7</accession>
<feature type="region of interest" description="Disordered" evidence="1">
    <location>
        <begin position="257"/>
        <end position="283"/>
    </location>
</feature>
<organism evidence="2 3">
    <name type="scientific">Rickenella mellea</name>
    <dbReference type="NCBI Taxonomy" id="50990"/>
    <lineage>
        <taxon>Eukaryota</taxon>
        <taxon>Fungi</taxon>
        <taxon>Dikarya</taxon>
        <taxon>Basidiomycota</taxon>
        <taxon>Agaricomycotina</taxon>
        <taxon>Agaricomycetes</taxon>
        <taxon>Hymenochaetales</taxon>
        <taxon>Rickenellaceae</taxon>
        <taxon>Rickenella</taxon>
    </lineage>
</organism>
<evidence type="ECO:0000313" key="3">
    <source>
        <dbReference type="Proteomes" id="UP000294933"/>
    </source>
</evidence>
<reference evidence="2 3" key="1">
    <citation type="submission" date="2018-06" db="EMBL/GenBank/DDBJ databases">
        <title>A transcriptomic atlas of mushroom development highlights an independent origin of complex multicellularity.</title>
        <authorList>
            <consortium name="DOE Joint Genome Institute"/>
            <person name="Krizsan K."/>
            <person name="Almasi E."/>
            <person name="Merenyi Z."/>
            <person name="Sahu N."/>
            <person name="Viragh M."/>
            <person name="Koszo T."/>
            <person name="Mondo S."/>
            <person name="Kiss B."/>
            <person name="Balint B."/>
            <person name="Kues U."/>
            <person name="Barry K."/>
            <person name="Hegedus J.C."/>
            <person name="Henrissat B."/>
            <person name="Johnson J."/>
            <person name="Lipzen A."/>
            <person name="Ohm R."/>
            <person name="Nagy I."/>
            <person name="Pangilinan J."/>
            <person name="Yan J."/>
            <person name="Xiong Y."/>
            <person name="Grigoriev I.V."/>
            <person name="Hibbett D.S."/>
            <person name="Nagy L.G."/>
        </authorList>
    </citation>
    <scope>NUCLEOTIDE SEQUENCE [LARGE SCALE GENOMIC DNA]</scope>
    <source>
        <strain evidence="2 3">SZMC22713</strain>
    </source>
</reference>
<feature type="region of interest" description="Disordered" evidence="1">
    <location>
        <begin position="350"/>
        <end position="385"/>
    </location>
</feature>
<feature type="compositionally biased region" description="Polar residues" evidence="1">
    <location>
        <begin position="479"/>
        <end position="492"/>
    </location>
</feature>
<dbReference type="VEuPathDB" id="FungiDB:BD410DRAFT_893774"/>
<feature type="compositionally biased region" description="Low complexity" evidence="1">
    <location>
        <begin position="16"/>
        <end position="25"/>
    </location>
</feature>
<name>A0A4Y7QMH7_9AGAM</name>
<keyword evidence="3" id="KW-1185">Reference proteome</keyword>